<dbReference type="InterPro" id="IPR012341">
    <property type="entry name" value="6hp_glycosidase-like_sf"/>
</dbReference>
<keyword evidence="1" id="KW-0732">Signal</keyword>
<dbReference type="Proteomes" id="UP001589813">
    <property type="component" value="Unassembled WGS sequence"/>
</dbReference>
<organism evidence="2 3">
    <name type="scientific">Rheinheimera tilapiae</name>
    <dbReference type="NCBI Taxonomy" id="875043"/>
    <lineage>
        <taxon>Bacteria</taxon>
        <taxon>Pseudomonadati</taxon>
        <taxon>Pseudomonadota</taxon>
        <taxon>Gammaproteobacteria</taxon>
        <taxon>Chromatiales</taxon>
        <taxon>Chromatiaceae</taxon>
        <taxon>Rheinheimera</taxon>
    </lineage>
</organism>
<dbReference type="RefSeq" id="WP_377241793.1">
    <property type="nucleotide sequence ID" value="NZ_JBHLXP010000001.1"/>
</dbReference>
<dbReference type="SUPFAM" id="SSF48208">
    <property type="entry name" value="Six-hairpin glycosidases"/>
    <property type="match status" value="1"/>
</dbReference>
<evidence type="ECO:0000256" key="1">
    <source>
        <dbReference type="SAM" id="SignalP"/>
    </source>
</evidence>
<reference evidence="2 3" key="1">
    <citation type="submission" date="2024-09" db="EMBL/GenBank/DDBJ databases">
        <authorList>
            <person name="Sun Q."/>
            <person name="Mori K."/>
        </authorList>
    </citation>
    <scope>NUCLEOTIDE SEQUENCE [LARGE SCALE GENOMIC DNA]</scope>
    <source>
        <strain evidence="2 3">KCTC 23315</strain>
    </source>
</reference>
<feature type="signal peptide" evidence="1">
    <location>
        <begin position="1"/>
        <end position="37"/>
    </location>
</feature>
<name>A0ABV6BET4_9GAMM</name>
<proteinExistence type="predicted"/>
<evidence type="ECO:0000313" key="3">
    <source>
        <dbReference type="Proteomes" id="UP001589813"/>
    </source>
</evidence>
<sequence length="901" mass="98361">MLLNSITRGLCRFSAGAVLPASLLLSPLFFYSAQTQAQQVMAQPATAQPAIEPQTEAAGAQIAQPAAPRLAGELQSRQLHSKFGSVSVEALTQKNDDGSVNSRQFVLKAGPATAPTEKTISPAAGDALLLSKNPLFDAAFALSQQERQQNSVSEITDWGFNDQQALPCPCFETGAKWHYVWTRDLSYALDLGLGALDPVRAQTSLLFKTSVVRPELIARGIDNTEVALQDTGSGGSWPVSSDRVVWVLAASGLTAQDPTGASNQAAGEAWQQRWYTIARNTILQDRAYIFDARLGLYRGETSFLDWREQSYPSWTAKDTLFLAESFSLSTNVLHYVALSRAAEAAKTLEPARATELAQMAQALKQAINSWFWLPERGLYARYIGAAHNPMPVEQYDLLGLSLAITHGVASPLQAEQILQNYPLTQAGPPVIFPALPDVPIYHNRAIWPFVSAYQLRAARQQNQPQLFHKIAVSLYQGAVLNQSNMENLEWLSQKAHVEDGALSGPVVNSERQLWSVAAYSDLVIGQLFGAQLNAGSLTINPYIPADLARELDLGNSVHLQNLNLAGTILDLQLELPTQARRGQVYRLAQISLNGQPQVLTGNQQFSINLHDFSQQRNELVLKLQAMDAPVSRLTELRTTNNSGPLSNLSSSEKRKLLAPKEPQLSLSLSNKGIPTLQFDAAGETETRFTLYKNGVPVKLKPRQQDWTDTKAKTDYSQCYALTQSYKDTGLSSQPSRTLCTPGASVELVAGRGLTSADHDISDYLQQPVFKNWGAPEQQLNLNFTASHDGRHALRLQYFIDNGPINTGITAVVKRLHADCPQSGKQQATLVMPHLATALEAGWSSRADFNAKAGETCQISIADGFNMSYLQHFNLYTGGKGGRTGPLNQAVIHKALIQPLAD</sequence>
<dbReference type="InterPro" id="IPR008928">
    <property type="entry name" value="6-hairpin_glycosidase_sf"/>
</dbReference>
<keyword evidence="3" id="KW-1185">Reference proteome</keyword>
<accession>A0ABV6BET4</accession>
<comment type="caution">
    <text evidence="2">The sequence shown here is derived from an EMBL/GenBank/DDBJ whole genome shotgun (WGS) entry which is preliminary data.</text>
</comment>
<dbReference type="EMBL" id="JBHLXP010000001">
    <property type="protein sequence ID" value="MFC0048010.1"/>
    <property type="molecule type" value="Genomic_DNA"/>
</dbReference>
<protein>
    <recommendedName>
        <fullName evidence="4">Six-hairpin glycosidase-like protein</fullName>
    </recommendedName>
</protein>
<gene>
    <name evidence="2" type="ORF">ACFFJP_06885</name>
</gene>
<evidence type="ECO:0008006" key="4">
    <source>
        <dbReference type="Google" id="ProtNLM"/>
    </source>
</evidence>
<feature type="chain" id="PRO_5046869877" description="Six-hairpin glycosidase-like protein" evidence="1">
    <location>
        <begin position="38"/>
        <end position="901"/>
    </location>
</feature>
<evidence type="ECO:0000313" key="2">
    <source>
        <dbReference type="EMBL" id="MFC0048010.1"/>
    </source>
</evidence>
<dbReference type="Gene3D" id="1.50.10.10">
    <property type="match status" value="1"/>
</dbReference>